<feature type="transmembrane region" description="Helical" evidence="1">
    <location>
        <begin position="144"/>
        <end position="165"/>
    </location>
</feature>
<keyword evidence="1" id="KW-1133">Transmembrane helix</keyword>
<gene>
    <name evidence="2" type="ORF">GGR36_003166</name>
</gene>
<evidence type="ECO:0000256" key="1">
    <source>
        <dbReference type="SAM" id="Phobius"/>
    </source>
</evidence>
<comment type="caution">
    <text evidence="2">The sequence shown here is derived from an EMBL/GenBank/DDBJ whole genome shotgun (WGS) entry which is preliminary data.</text>
</comment>
<organism evidence="2 3">
    <name type="scientific">Niveibacterium umoris</name>
    <dbReference type="NCBI Taxonomy" id="1193620"/>
    <lineage>
        <taxon>Bacteria</taxon>
        <taxon>Pseudomonadati</taxon>
        <taxon>Pseudomonadota</taxon>
        <taxon>Betaproteobacteria</taxon>
        <taxon>Rhodocyclales</taxon>
        <taxon>Rhodocyclaceae</taxon>
        <taxon>Niveibacterium</taxon>
    </lineage>
</organism>
<dbReference type="Pfam" id="PF01252">
    <property type="entry name" value="Peptidase_A8"/>
    <property type="match status" value="1"/>
</dbReference>
<feature type="transmembrane region" description="Helical" evidence="1">
    <location>
        <begin position="60"/>
        <end position="80"/>
    </location>
</feature>
<protein>
    <submittedName>
        <fullName evidence="2">Lipoprotein signal peptidase</fullName>
    </submittedName>
</protein>
<dbReference type="GO" id="GO:0006508">
    <property type="term" value="P:proteolysis"/>
    <property type="evidence" value="ECO:0007669"/>
    <property type="project" value="InterPro"/>
</dbReference>
<dbReference type="RefSeq" id="WP_183635740.1">
    <property type="nucleotide sequence ID" value="NZ_BAABLE010000005.1"/>
</dbReference>
<name>A0A840BLD4_9RHOO</name>
<keyword evidence="3" id="KW-1185">Reference proteome</keyword>
<dbReference type="AlphaFoldDB" id="A0A840BLD4"/>
<dbReference type="InterPro" id="IPR001872">
    <property type="entry name" value="Peptidase_A8"/>
</dbReference>
<keyword evidence="1" id="KW-0472">Membrane</keyword>
<dbReference type="Proteomes" id="UP000561045">
    <property type="component" value="Unassembled WGS sequence"/>
</dbReference>
<dbReference type="EMBL" id="JACIET010000002">
    <property type="protein sequence ID" value="MBB4013820.1"/>
    <property type="molecule type" value="Genomic_DNA"/>
</dbReference>
<reference evidence="2 3" key="1">
    <citation type="submission" date="2020-08" db="EMBL/GenBank/DDBJ databases">
        <title>Genomic Encyclopedia of Type Strains, Phase IV (KMG-IV): sequencing the most valuable type-strain genomes for metagenomic binning, comparative biology and taxonomic classification.</title>
        <authorList>
            <person name="Goeker M."/>
        </authorList>
    </citation>
    <scope>NUCLEOTIDE SEQUENCE [LARGE SCALE GENOMIC DNA]</scope>
    <source>
        <strain evidence="2 3">DSM 106739</strain>
    </source>
</reference>
<dbReference type="GO" id="GO:0016020">
    <property type="term" value="C:membrane"/>
    <property type="evidence" value="ECO:0007669"/>
    <property type="project" value="InterPro"/>
</dbReference>
<dbReference type="GO" id="GO:0004190">
    <property type="term" value="F:aspartic-type endopeptidase activity"/>
    <property type="evidence" value="ECO:0007669"/>
    <property type="project" value="InterPro"/>
</dbReference>
<keyword evidence="2" id="KW-0449">Lipoprotein</keyword>
<sequence>MLLDLGIRILASYLLDAGGVAACTPHTRSGIGSVCFARVLHYSAVTNPGRFGLYASQKHVLPILVGAAMIWAFSPTSPLGRLARKDLSNGQVLLMTVVLRLIAAGAVMNMGEMIVAGHVTDYIAIVLHRHTATVGGKALNIADGMLGCALLGSAAALIWSGARCVGRWCHRRRAQEWHVAD</sequence>
<accession>A0A840BLD4</accession>
<proteinExistence type="predicted"/>
<evidence type="ECO:0000313" key="3">
    <source>
        <dbReference type="Proteomes" id="UP000561045"/>
    </source>
</evidence>
<evidence type="ECO:0000313" key="2">
    <source>
        <dbReference type="EMBL" id="MBB4013820.1"/>
    </source>
</evidence>
<keyword evidence="1" id="KW-0812">Transmembrane</keyword>